<accession>A0ABP3ZDD4</accession>
<name>A0ABP3ZDD4_9ACTN</name>
<proteinExistence type="predicted"/>
<sequence length="106" mass="11194">MLLLPPRWAVLSGSAAVRDEGTSAPVVTVGKYGGTAVGLLDAGLGEAVRLLRLPGNGRPTARTIRVFAVISTCGFVEYWWFFEEAANEWSRVGISVPSVVGGLFTA</sequence>
<gene>
    <name evidence="1" type="ORF">GCM10009549_35700</name>
</gene>
<evidence type="ECO:0000313" key="2">
    <source>
        <dbReference type="Proteomes" id="UP001501005"/>
    </source>
</evidence>
<dbReference type="Proteomes" id="UP001501005">
    <property type="component" value="Unassembled WGS sequence"/>
</dbReference>
<reference evidence="2" key="1">
    <citation type="journal article" date="2019" name="Int. J. Syst. Evol. Microbiol.">
        <title>The Global Catalogue of Microorganisms (GCM) 10K type strain sequencing project: providing services to taxonomists for standard genome sequencing and annotation.</title>
        <authorList>
            <consortium name="The Broad Institute Genomics Platform"/>
            <consortium name="The Broad Institute Genome Sequencing Center for Infectious Disease"/>
            <person name="Wu L."/>
            <person name="Ma J."/>
        </authorList>
    </citation>
    <scope>NUCLEOTIDE SEQUENCE [LARGE SCALE GENOMIC DNA]</scope>
    <source>
        <strain evidence="2">JCM 10673</strain>
    </source>
</reference>
<organism evidence="1 2">
    <name type="scientific">Streptomyces thermoalcalitolerans</name>
    <dbReference type="NCBI Taxonomy" id="65605"/>
    <lineage>
        <taxon>Bacteria</taxon>
        <taxon>Bacillati</taxon>
        <taxon>Actinomycetota</taxon>
        <taxon>Actinomycetes</taxon>
        <taxon>Kitasatosporales</taxon>
        <taxon>Streptomycetaceae</taxon>
        <taxon>Streptomyces</taxon>
    </lineage>
</organism>
<comment type="caution">
    <text evidence="1">The sequence shown here is derived from an EMBL/GenBank/DDBJ whole genome shotgun (WGS) entry which is preliminary data.</text>
</comment>
<dbReference type="EMBL" id="BAAAHG010000029">
    <property type="protein sequence ID" value="GAA0918242.1"/>
    <property type="molecule type" value="Genomic_DNA"/>
</dbReference>
<keyword evidence="2" id="KW-1185">Reference proteome</keyword>
<evidence type="ECO:0000313" key="1">
    <source>
        <dbReference type="EMBL" id="GAA0918242.1"/>
    </source>
</evidence>
<protein>
    <submittedName>
        <fullName evidence="1">Uncharacterized protein</fullName>
    </submittedName>
</protein>